<gene>
    <name evidence="2" type="ORF">WI372_01050</name>
</gene>
<keyword evidence="1" id="KW-0732">Signal</keyword>
<dbReference type="Gene3D" id="1.25.40.390">
    <property type="match status" value="1"/>
</dbReference>
<evidence type="ECO:0000313" key="2">
    <source>
        <dbReference type="EMBL" id="MEK9499566.1"/>
    </source>
</evidence>
<dbReference type="EMBL" id="JBBHLI010000001">
    <property type="protein sequence ID" value="MEK9499566.1"/>
    <property type="molecule type" value="Genomic_DNA"/>
</dbReference>
<evidence type="ECO:0000256" key="1">
    <source>
        <dbReference type="SAM" id="SignalP"/>
    </source>
</evidence>
<dbReference type="SUPFAM" id="SSF48452">
    <property type="entry name" value="TPR-like"/>
    <property type="match status" value="1"/>
</dbReference>
<comment type="caution">
    <text evidence="2">The sequence shown here is derived from an EMBL/GenBank/DDBJ whole genome shotgun (WGS) entry which is preliminary data.</text>
</comment>
<organism evidence="2 3">
    <name type="scientific">Gaopeijia maritima</name>
    <dbReference type="NCBI Taxonomy" id="3119007"/>
    <lineage>
        <taxon>Bacteria</taxon>
        <taxon>Pseudomonadati</taxon>
        <taxon>Gemmatimonadota</taxon>
        <taxon>Longimicrobiia</taxon>
        <taxon>Gaopeijiales</taxon>
        <taxon>Gaopeijiaceae</taxon>
        <taxon>Gaopeijia</taxon>
    </lineage>
</organism>
<reference evidence="2 3" key="1">
    <citation type="submission" date="2024-02" db="EMBL/GenBank/DDBJ databases">
        <title>A novel Gemmatimonadota bacterium.</title>
        <authorList>
            <person name="Du Z.-J."/>
            <person name="Ye Y.-Q."/>
        </authorList>
    </citation>
    <scope>NUCLEOTIDE SEQUENCE [LARGE SCALE GENOMIC DNA]</scope>
    <source>
        <strain evidence="2 3">DH-20</strain>
    </source>
</reference>
<dbReference type="Proteomes" id="UP001484239">
    <property type="component" value="Unassembled WGS sequence"/>
</dbReference>
<dbReference type="PROSITE" id="PS51257">
    <property type="entry name" value="PROKAR_LIPOPROTEIN"/>
    <property type="match status" value="1"/>
</dbReference>
<evidence type="ECO:0000313" key="3">
    <source>
        <dbReference type="Proteomes" id="UP001484239"/>
    </source>
</evidence>
<feature type="chain" id="PRO_5045963197" description="RagB/SusD family nutrient uptake outer membrane protein" evidence="1">
    <location>
        <begin position="26"/>
        <end position="457"/>
    </location>
</feature>
<name>A0ABU9E4U2_9BACT</name>
<keyword evidence="3" id="KW-1185">Reference proteome</keyword>
<accession>A0ABU9E4U2</accession>
<sequence>METKTMLSALRRTALLAATALVVGACDNDFTVPNYNNPAREDLTGSPTQATIAAAVRGIVSTHRGLKAGMVTRYGVWGREGYDLRPEEPRPFTDALIDPIDPVNGGQYFSGQYTQITQINTVLTALENSSLDEGERRAVAGFVKTFKADAFWQAAISRAEEVGLPLDPNPDPNGELTPISSKAEVWAYINNLYDEAQADLQAGGSSFPFDLPPGFSDFNTPSDFIQVNRALKALALKYQGDWPGTLAALNASFVDPNQPMDYGVGFDYSTISGDASNGFFTSPYHHAHPRVRDDAQIQPDGSVDQRVQDKLVPEEPFTLFGVTTFDEIDVYQSLTAPMPWVTNKLLLLMQAEAQLASGQRGPAITAVNAVRTEDGGLAALPGDWNGDLLDEILYNKLRSLLWEGGYQYLDYRQYDLLDELPRAAENHGVYPGFPYPSNECLARDIMSQVECTTYFAN</sequence>
<proteinExistence type="predicted"/>
<protein>
    <recommendedName>
        <fullName evidence="4">RagB/SusD family nutrient uptake outer membrane protein</fullName>
    </recommendedName>
</protein>
<feature type="signal peptide" evidence="1">
    <location>
        <begin position="1"/>
        <end position="25"/>
    </location>
</feature>
<dbReference type="RefSeq" id="WP_405276379.1">
    <property type="nucleotide sequence ID" value="NZ_JBBHLI010000001.1"/>
</dbReference>
<evidence type="ECO:0008006" key="4">
    <source>
        <dbReference type="Google" id="ProtNLM"/>
    </source>
</evidence>
<dbReference type="InterPro" id="IPR011990">
    <property type="entry name" value="TPR-like_helical_dom_sf"/>
</dbReference>